<keyword evidence="9" id="KW-0456">Lyase</keyword>
<feature type="region of interest" description="Disordered" evidence="7">
    <location>
        <begin position="164"/>
        <end position="183"/>
    </location>
</feature>
<gene>
    <name evidence="9" type="ORF">FDA94_07075</name>
</gene>
<dbReference type="Pfam" id="PF03441">
    <property type="entry name" value="FAD_binding_7"/>
    <property type="match status" value="1"/>
</dbReference>
<dbReference type="InterPro" id="IPR036134">
    <property type="entry name" value="Crypto/Photolyase_FAD-like_sf"/>
</dbReference>
<dbReference type="PRINTS" id="PR00147">
    <property type="entry name" value="DNAPHOTLYASE"/>
</dbReference>
<feature type="binding site" evidence="4">
    <location>
        <position position="203"/>
    </location>
    <ligand>
        <name>FAD</name>
        <dbReference type="ChEBI" id="CHEBI:57692"/>
    </ligand>
</feature>
<evidence type="ECO:0000259" key="8">
    <source>
        <dbReference type="PROSITE" id="PS51645"/>
    </source>
</evidence>
<dbReference type="PROSITE" id="PS00691">
    <property type="entry name" value="DNA_PHOTOLYASES_1_2"/>
    <property type="match status" value="1"/>
</dbReference>
<feature type="binding site" evidence="4">
    <location>
        <begin position="215"/>
        <end position="219"/>
    </location>
    <ligand>
        <name>FAD</name>
        <dbReference type="ChEBI" id="CHEBI:57692"/>
    </ligand>
</feature>
<dbReference type="SUPFAM" id="SSF48173">
    <property type="entry name" value="Cryptochrome/photolyase FAD-binding domain"/>
    <property type="match status" value="1"/>
</dbReference>
<dbReference type="AlphaFoldDB" id="A0A4U3MNH9"/>
<dbReference type="PROSITE" id="PS00394">
    <property type="entry name" value="DNA_PHOTOLYASES_1_1"/>
    <property type="match status" value="1"/>
</dbReference>
<evidence type="ECO:0000256" key="7">
    <source>
        <dbReference type="SAM" id="MobiDB-lite"/>
    </source>
</evidence>
<feature type="binding site" evidence="4">
    <location>
        <begin position="340"/>
        <end position="342"/>
    </location>
    <ligand>
        <name>FAD</name>
        <dbReference type="ChEBI" id="CHEBI:57692"/>
    </ligand>
</feature>
<dbReference type="GO" id="GO:0003904">
    <property type="term" value="F:deoxyribodipyrimidine photo-lyase activity"/>
    <property type="evidence" value="ECO:0007669"/>
    <property type="project" value="TreeGrafter"/>
</dbReference>
<name>A0A4U3MNH9_9ACTN</name>
<dbReference type="Pfam" id="PF00875">
    <property type="entry name" value="DNA_photolyase"/>
    <property type="match status" value="1"/>
</dbReference>
<feature type="binding site" evidence="4">
    <location>
        <begin position="245"/>
        <end position="252"/>
    </location>
    <ligand>
        <name>FAD</name>
        <dbReference type="ChEBI" id="CHEBI:57692"/>
    </ligand>
</feature>
<dbReference type="PROSITE" id="PS51645">
    <property type="entry name" value="PHR_CRY_ALPHA_BETA"/>
    <property type="match status" value="1"/>
</dbReference>
<keyword evidence="3 6" id="KW-0157">Chromophore</keyword>
<dbReference type="InterPro" id="IPR005101">
    <property type="entry name" value="Cryptochr/Photolyase_FAD-bd"/>
</dbReference>
<dbReference type="GO" id="GO:0006950">
    <property type="term" value="P:response to stress"/>
    <property type="evidence" value="ECO:0007669"/>
    <property type="project" value="UniProtKB-ARBA"/>
</dbReference>
<dbReference type="GO" id="GO:0003677">
    <property type="term" value="F:DNA binding"/>
    <property type="evidence" value="ECO:0007669"/>
    <property type="project" value="TreeGrafter"/>
</dbReference>
<dbReference type="InterPro" id="IPR036155">
    <property type="entry name" value="Crypto/Photolyase_N_sf"/>
</dbReference>
<comment type="caution">
    <text evidence="9">The sequence shown here is derived from an EMBL/GenBank/DDBJ whole genome shotgun (WGS) entry which is preliminary data.</text>
</comment>
<dbReference type="Proteomes" id="UP000308705">
    <property type="component" value="Unassembled WGS sequence"/>
</dbReference>
<protein>
    <submittedName>
        <fullName evidence="9">Deoxyribodipyrimidine photo-lyase</fullName>
    </submittedName>
</protein>
<accession>A0A4U3MNH9</accession>
<dbReference type="EMBL" id="SZQA01000004">
    <property type="protein sequence ID" value="TKK90252.1"/>
    <property type="molecule type" value="Genomic_DNA"/>
</dbReference>
<keyword evidence="2 4" id="KW-0274">FAD</keyword>
<organism evidence="9 10">
    <name type="scientific">Herbidospora galbida</name>
    <dbReference type="NCBI Taxonomy" id="2575442"/>
    <lineage>
        <taxon>Bacteria</taxon>
        <taxon>Bacillati</taxon>
        <taxon>Actinomycetota</taxon>
        <taxon>Actinomycetes</taxon>
        <taxon>Streptosporangiales</taxon>
        <taxon>Streptosporangiaceae</taxon>
        <taxon>Herbidospora</taxon>
    </lineage>
</organism>
<dbReference type="PANTHER" id="PTHR11455:SF9">
    <property type="entry name" value="CRYPTOCHROME CIRCADIAN CLOCK 5 ISOFORM X1"/>
    <property type="match status" value="1"/>
</dbReference>
<evidence type="ECO:0000256" key="5">
    <source>
        <dbReference type="PIRSR" id="PIRSR602081-2"/>
    </source>
</evidence>
<dbReference type="PANTHER" id="PTHR11455">
    <property type="entry name" value="CRYPTOCHROME"/>
    <property type="match status" value="1"/>
</dbReference>
<dbReference type="InterPro" id="IPR014729">
    <property type="entry name" value="Rossmann-like_a/b/a_fold"/>
</dbReference>
<evidence type="ECO:0000256" key="2">
    <source>
        <dbReference type="ARBA" id="ARBA00022827"/>
    </source>
</evidence>
<feature type="binding site" evidence="4">
    <location>
        <position position="242"/>
    </location>
    <ligand>
        <name>FAD</name>
        <dbReference type="ChEBI" id="CHEBI:57692"/>
    </ligand>
</feature>
<dbReference type="GO" id="GO:0009416">
    <property type="term" value="P:response to light stimulus"/>
    <property type="evidence" value="ECO:0007669"/>
    <property type="project" value="TreeGrafter"/>
</dbReference>
<dbReference type="Gene3D" id="3.40.50.620">
    <property type="entry name" value="HUPs"/>
    <property type="match status" value="1"/>
</dbReference>
<comment type="similarity">
    <text evidence="6">Belongs to the DNA photolyase family.</text>
</comment>
<dbReference type="Gene3D" id="1.25.40.80">
    <property type="match status" value="1"/>
</dbReference>
<dbReference type="InterPro" id="IPR002081">
    <property type="entry name" value="Cryptochrome/DNA_photolyase_1"/>
</dbReference>
<feature type="domain" description="Photolyase/cryptochrome alpha/beta" evidence="8">
    <location>
        <begin position="3"/>
        <end position="123"/>
    </location>
</feature>
<evidence type="ECO:0000313" key="10">
    <source>
        <dbReference type="Proteomes" id="UP000308705"/>
    </source>
</evidence>
<evidence type="ECO:0000256" key="4">
    <source>
        <dbReference type="PIRSR" id="PIRSR602081-1"/>
    </source>
</evidence>
<dbReference type="InterPro" id="IPR018394">
    <property type="entry name" value="DNA_photolyase_1_CS_C"/>
</dbReference>
<proteinExistence type="inferred from homology"/>
<feature type="site" description="Electron transfer via tryptophanyl radical" evidence="5">
    <location>
        <position position="350"/>
    </location>
</feature>
<evidence type="ECO:0000256" key="6">
    <source>
        <dbReference type="RuleBase" id="RU004182"/>
    </source>
</evidence>
<evidence type="ECO:0000256" key="1">
    <source>
        <dbReference type="ARBA" id="ARBA00022630"/>
    </source>
</evidence>
<reference evidence="9 10" key="1">
    <citation type="submission" date="2019-04" db="EMBL/GenBank/DDBJ databases">
        <title>Herbidospora sp. NEAU-GS14.nov., a novel actinomycete isolated from soil.</title>
        <authorList>
            <person name="Han L."/>
        </authorList>
    </citation>
    <scope>NUCLEOTIDE SEQUENCE [LARGE SCALE GENOMIC DNA]</scope>
    <source>
        <strain evidence="9 10">NEAU-GS14</strain>
    </source>
</reference>
<feature type="site" description="Electron transfer via tryptophanyl radical" evidence="5">
    <location>
        <position position="274"/>
    </location>
</feature>
<keyword evidence="10" id="KW-1185">Reference proteome</keyword>
<evidence type="ECO:0000313" key="9">
    <source>
        <dbReference type="EMBL" id="TKK90252.1"/>
    </source>
</evidence>
<sequence length="417" mass="47664">MPEVIIVLFNRDLRITDHPALHQACQDARQVVPLFVIDPAIPPRGRAGFLIECLEDLRRSLREKGADLVVRRGDVVEETMRVAAETGATAIYASGDVTARARRRESRFAGENIDFQTFPGVTIVPPAKLKPATGDHYRVFTPFYRAWSEIRWRPLVETPETISMPEVRPGDIPTARRKPHLPGGEHEVRRRLDLWLRHCLGDYAAGHDDLAGDHTSRLSPYLRFGCVSPLELATRSGGSEEFVRQLCWRDFYAQVTFAFPRMNHDDYRPGRGEWRHDKEVEDAWREGMTGVPIVDAGMRQLIAEGWMHNRARLIVASFLTKTLRIDWRVGADHFEELLLDGDVANNYGNWQWVAGTGNDTRPYRMLNPVRQAKKFDQDGEYIRRYVPELANVPTATLHEPWRAPSPVLGYTSPIWRG</sequence>
<dbReference type="SUPFAM" id="SSF52425">
    <property type="entry name" value="Cryptochrome/photolyase, N-terminal domain"/>
    <property type="match status" value="1"/>
</dbReference>
<comment type="cofactor">
    <cofactor evidence="4">
        <name>FAD</name>
        <dbReference type="ChEBI" id="CHEBI:57692"/>
    </cofactor>
    <text evidence="4">Binds 1 FAD per subunit.</text>
</comment>
<dbReference type="GO" id="GO:0071949">
    <property type="term" value="F:FAD binding"/>
    <property type="evidence" value="ECO:0007669"/>
    <property type="project" value="TreeGrafter"/>
</dbReference>
<dbReference type="OrthoDB" id="9772484at2"/>
<keyword evidence="1 4" id="KW-0285">Flavoprotein</keyword>
<dbReference type="InterPro" id="IPR006050">
    <property type="entry name" value="DNA_photolyase_N"/>
</dbReference>
<dbReference type="GO" id="GO:0006139">
    <property type="term" value="P:nucleobase-containing compound metabolic process"/>
    <property type="evidence" value="ECO:0007669"/>
    <property type="project" value="UniProtKB-ARBA"/>
</dbReference>
<evidence type="ECO:0000256" key="3">
    <source>
        <dbReference type="ARBA" id="ARBA00022991"/>
    </source>
</evidence>
<feature type="site" description="Electron transfer via tryptophanyl radical" evidence="5">
    <location>
        <position position="327"/>
    </location>
</feature>
<dbReference type="Gene3D" id="1.10.579.10">
    <property type="entry name" value="DNA Cyclobutane Dipyrimidine Photolyase, subunit A, domain 3"/>
    <property type="match status" value="1"/>
</dbReference>